<organism evidence="2 3">
    <name type="scientific">Escallonia rubra</name>
    <dbReference type="NCBI Taxonomy" id="112253"/>
    <lineage>
        <taxon>Eukaryota</taxon>
        <taxon>Viridiplantae</taxon>
        <taxon>Streptophyta</taxon>
        <taxon>Embryophyta</taxon>
        <taxon>Tracheophyta</taxon>
        <taxon>Spermatophyta</taxon>
        <taxon>Magnoliopsida</taxon>
        <taxon>eudicotyledons</taxon>
        <taxon>Gunneridae</taxon>
        <taxon>Pentapetalae</taxon>
        <taxon>asterids</taxon>
        <taxon>campanulids</taxon>
        <taxon>Escalloniales</taxon>
        <taxon>Escalloniaceae</taxon>
        <taxon>Escallonia</taxon>
    </lineage>
</organism>
<sequence>MGSKRNGSTCVGIGCNWQRAGMKNGYYASPSSSPPTPPSPLPISVGPGNQRYNFSSSQSPSASPPFSPPPSGNASAENLPLLNILHHGGHRERGKTGPQNKQVEEPKRSSLEEGVAADAEVTASSSAAAAAVVAAVAAVTVAGEKEVDTVAPEGEAAALPMSCAPEAYAKTVGTNTHPVALGGGKLSQDDLKSNFKINHNQTDTKTGQNLRANLECMTEAPNK</sequence>
<protein>
    <submittedName>
        <fullName evidence="2">Uncharacterized protein</fullName>
    </submittedName>
</protein>
<evidence type="ECO:0000313" key="3">
    <source>
        <dbReference type="Proteomes" id="UP001187471"/>
    </source>
</evidence>
<feature type="compositionally biased region" description="Pro residues" evidence="1">
    <location>
        <begin position="32"/>
        <end position="41"/>
    </location>
</feature>
<comment type="caution">
    <text evidence="2">The sequence shown here is derived from an EMBL/GenBank/DDBJ whole genome shotgun (WGS) entry which is preliminary data.</text>
</comment>
<reference evidence="2" key="1">
    <citation type="submission" date="2022-12" db="EMBL/GenBank/DDBJ databases">
        <title>Draft genome assemblies for two species of Escallonia (Escalloniales).</title>
        <authorList>
            <person name="Chanderbali A."/>
            <person name="Dervinis C."/>
            <person name="Anghel I."/>
            <person name="Soltis D."/>
            <person name="Soltis P."/>
            <person name="Zapata F."/>
        </authorList>
    </citation>
    <scope>NUCLEOTIDE SEQUENCE</scope>
    <source>
        <strain evidence="2">UCBG92.1500</strain>
        <tissue evidence="2">Leaf</tissue>
    </source>
</reference>
<gene>
    <name evidence="2" type="ORF">RJ640_008271</name>
</gene>
<dbReference type="AlphaFoldDB" id="A0AA88U878"/>
<keyword evidence="3" id="KW-1185">Reference proteome</keyword>
<proteinExistence type="predicted"/>
<feature type="compositionally biased region" description="Basic and acidic residues" evidence="1">
    <location>
        <begin position="102"/>
        <end position="111"/>
    </location>
</feature>
<dbReference type="Proteomes" id="UP001187471">
    <property type="component" value="Unassembled WGS sequence"/>
</dbReference>
<feature type="compositionally biased region" description="Pro residues" evidence="1">
    <location>
        <begin position="62"/>
        <end position="71"/>
    </location>
</feature>
<feature type="region of interest" description="Disordered" evidence="1">
    <location>
        <begin position="22"/>
        <end position="118"/>
    </location>
</feature>
<name>A0AA88U878_9ASTE</name>
<evidence type="ECO:0000313" key="2">
    <source>
        <dbReference type="EMBL" id="KAK2965477.1"/>
    </source>
</evidence>
<dbReference type="EMBL" id="JAVXUO010003219">
    <property type="protein sequence ID" value="KAK2965477.1"/>
    <property type="molecule type" value="Genomic_DNA"/>
</dbReference>
<accession>A0AA88U878</accession>
<evidence type="ECO:0000256" key="1">
    <source>
        <dbReference type="SAM" id="MobiDB-lite"/>
    </source>
</evidence>